<evidence type="ECO:0000313" key="2">
    <source>
        <dbReference type="EMBL" id="PTX52555.1"/>
    </source>
</evidence>
<feature type="chain" id="PRO_5015395127" evidence="1">
    <location>
        <begin position="26"/>
        <end position="139"/>
    </location>
</feature>
<keyword evidence="1" id="KW-0732">Signal</keyword>
<feature type="signal peptide" evidence="1">
    <location>
        <begin position="1"/>
        <end position="25"/>
    </location>
</feature>
<dbReference type="AlphaFoldDB" id="A0A2T6B905"/>
<dbReference type="EMBL" id="QBKP01000002">
    <property type="protein sequence ID" value="PTX52555.1"/>
    <property type="molecule type" value="Genomic_DNA"/>
</dbReference>
<name>A0A2T6B905_9RHOB</name>
<proteinExistence type="predicted"/>
<evidence type="ECO:0000256" key="1">
    <source>
        <dbReference type="SAM" id="SignalP"/>
    </source>
</evidence>
<dbReference type="RefSeq" id="WP_145693554.1">
    <property type="nucleotide sequence ID" value="NZ_QBKP01000002.1"/>
</dbReference>
<dbReference type="InterPro" id="IPR013783">
    <property type="entry name" value="Ig-like_fold"/>
</dbReference>
<protein>
    <submittedName>
        <fullName evidence="2">Uncharacterized protein</fullName>
    </submittedName>
</protein>
<reference evidence="2 3" key="1">
    <citation type="submission" date="2018-04" db="EMBL/GenBank/DDBJ databases">
        <title>Genomic Encyclopedia of Archaeal and Bacterial Type Strains, Phase II (KMG-II): from individual species to whole genera.</title>
        <authorList>
            <person name="Goeker M."/>
        </authorList>
    </citation>
    <scope>NUCLEOTIDE SEQUENCE [LARGE SCALE GENOMIC DNA]</scope>
    <source>
        <strain evidence="2 3">DSM 21823</strain>
    </source>
</reference>
<dbReference type="Proteomes" id="UP000244224">
    <property type="component" value="Unassembled WGS sequence"/>
</dbReference>
<gene>
    <name evidence="2" type="ORF">C8N34_102335</name>
</gene>
<sequence length="139" mass="14314">MIRANLKTTAVAAALSLSLAAAAYAQSFVFRTTVTGATGTPAVLVTLVNSTGIGFLLDADGAEPGTIVNGEIRTLTYRNQVSRDVQITGVTVSPSNANFVILSDGCTGTLVMGAQCPVQVQFRASEDGDYTATLNVIAQ</sequence>
<evidence type="ECO:0000313" key="3">
    <source>
        <dbReference type="Proteomes" id="UP000244224"/>
    </source>
</evidence>
<keyword evidence="3" id="KW-1185">Reference proteome</keyword>
<accession>A0A2T6B905</accession>
<comment type="caution">
    <text evidence="2">The sequence shown here is derived from an EMBL/GenBank/DDBJ whole genome shotgun (WGS) entry which is preliminary data.</text>
</comment>
<organism evidence="2 3">
    <name type="scientific">Gemmobacter caeni</name>
    <dbReference type="NCBI Taxonomy" id="589035"/>
    <lineage>
        <taxon>Bacteria</taxon>
        <taxon>Pseudomonadati</taxon>
        <taxon>Pseudomonadota</taxon>
        <taxon>Alphaproteobacteria</taxon>
        <taxon>Rhodobacterales</taxon>
        <taxon>Paracoccaceae</taxon>
        <taxon>Gemmobacter</taxon>
    </lineage>
</organism>
<dbReference type="Gene3D" id="2.60.40.10">
    <property type="entry name" value="Immunoglobulins"/>
    <property type="match status" value="1"/>
</dbReference>